<evidence type="ECO:0000256" key="3">
    <source>
        <dbReference type="ARBA" id="ARBA00022840"/>
    </source>
</evidence>
<dbReference type="PANTHER" id="PTHR45626">
    <property type="entry name" value="TRANSCRIPTION TERMINATION FACTOR 2-RELATED"/>
    <property type="match status" value="1"/>
</dbReference>
<organism evidence="6 7">
    <name type="scientific">Sphagnum jensenii</name>
    <dbReference type="NCBI Taxonomy" id="128206"/>
    <lineage>
        <taxon>Eukaryota</taxon>
        <taxon>Viridiplantae</taxon>
        <taxon>Streptophyta</taxon>
        <taxon>Embryophyta</taxon>
        <taxon>Bryophyta</taxon>
        <taxon>Sphagnophytina</taxon>
        <taxon>Sphagnopsida</taxon>
        <taxon>Sphagnales</taxon>
        <taxon>Sphagnaceae</taxon>
        <taxon>Sphagnum</taxon>
    </lineage>
</organism>
<evidence type="ECO:0000313" key="6">
    <source>
        <dbReference type="EMBL" id="CAK9275249.1"/>
    </source>
</evidence>
<accession>A0ABP0X9M6</accession>
<evidence type="ECO:0000313" key="7">
    <source>
        <dbReference type="Proteomes" id="UP001497444"/>
    </source>
</evidence>
<gene>
    <name evidence="6" type="ORF">CSSPJE1EN1_LOCUS20727</name>
</gene>
<evidence type="ECO:0000259" key="5">
    <source>
        <dbReference type="Pfam" id="PF00176"/>
    </source>
</evidence>
<evidence type="ECO:0000256" key="2">
    <source>
        <dbReference type="ARBA" id="ARBA00022801"/>
    </source>
</evidence>
<name>A0ABP0X9M6_9BRYO</name>
<dbReference type="Pfam" id="PF00176">
    <property type="entry name" value="SNF2-rel_dom"/>
    <property type="match status" value="1"/>
</dbReference>
<feature type="compositionally biased region" description="Basic and acidic residues" evidence="4">
    <location>
        <begin position="372"/>
        <end position="384"/>
    </location>
</feature>
<dbReference type="InterPro" id="IPR050628">
    <property type="entry name" value="SNF2_RAD54_helicase_TF"/>
</dbReference>
<feature type="region of interest" description="Disordered" evidence="4">
    <location>
        <begin position="370"/>
        <end position="391"/>
    </location>
</feature>
<dbReference type="EMBL" id="OZ020101">
    <property type="protein sequence ID" value="CAK9275249.1"/>
    <property type="molecule type" value="Genomic_DNA"/>
</dbReference>
<keyword evidence="2" id="KW-0378">Hydrolase</keyword>
<dbReference type="InterPro" id="IPR038718">
    <property type="entry name" value="SNF2-like_sf"/>
</dbReference>
<keyword evidence="3" id="KW-0067">ATP-binding</keyword>
<keyword evidence="7" id="KW-1185">Reference proteome</keyword>
<evidence type="ECO:0000256" key="4">
    <source>
        <dbReference type="SAM" id="MobiDB-lite"/>
    </source>
</evidence>
<dbReference type="Proteomes" id="UP001497444">
    <property type="component" value="Chromosome 6"/>
</dbReference>
<proteinExistence type="predicted"/>
<keyword evidence="1" id="KW-0547">Nucleotide-binding</keyword>
<dbReference type="Gene3D" id="3.40.50.10810">
    <property type="entry name" value="Tandem AAA-ATPase domain"/>
    <property type="match status" value="1"/>
</dbReference>
<reference evidence="6" key="1">
    <citation type="submission" date="2024-02" db="EMBL/GenBank/DDBJ databases">
        <authorList>
            <consortium name="ELIXIR-Norway"/>
            <consortium name="Elixir Norway"/>
        </authorList>
    </citation>
    <scope>NUCLEOTIDE SEQUENCE</scope>
</reference>
<feature type="domain" description="SNF2 N-terminal" evidence="5">
    <location>
        <begin position="274"/>
        <end position="370"/>
    </location>
</feature>
<dbReference type="PANTHER" id="PTHR45626:SF22">
    <property type="entry name" value="DNA REPAIR PROTEIN RAD5"/>
    <property type="match status" value="1"/>
</dbReference>
<protein>
    <recommendedName>
        <fullName evidence="5">SNF2 N-terminal domain-containing protein</fullName>
    </recommendedName>
</protein>
<sequence>MTEKEEGKIINAGCASGHDIHKLDMGFEILKGMQSWDSPFGASSDKEWVLLGETQIVAFSTCKGPKLQPGDPLEVSFPEQSMGTGKGHFEVRKPWGRSKGTAGIVHFSCGEWGEVGQIPGDWARSLIPLIQTGNVRVDGKCHFCLKWQASFTPEDLYTRKRSLDLQVGQGSGSEPLGAVLPEEKRLNLASKRVQGEENEKEGTAMSDEDVNKLVGTSESCQLPEMEPPNTLQWTMLLIAFIHVGRHIILLKEIAFYLNVCSGEATLDFPSALQTAQGGILADAMGLRMTVMTISLILANPGRGGMDLPKVVIPSQEDPNSLSGLQLCLQEESSIQSTNQIKDSKRSRSRALHGGGTLIVCPMTLLGQWKSAPDGESRDRKREVHCGGSRSVQELPSGDAVAIGGVTAGGIRSSIAATITIRIRCVAVLYSFFFFFFYAHSFPCCDPQTTGCHGSSAAVRVEEERELLLPFPKLSKFGVSSPRSS</sequence>
<evidence type="ECO:0000256" key="1">
    <source>
        <dbReference type="ARBA" id="ARBA00022741"/>
    </source>
</evidence>
<dbReference type="InterPro" id="IPR000330">
    <property type="entry name" value="SNF2_N"/>
</dbReference>